<gene>
    <name evidence="1" type="ORF">vBBceSLY1_00009</name>
</gene>
<sequence>MKIKKVAFVREIVKVIEEKGFTGREAQRVLIEAAQYGADVSNEKANNMAIALFLNVNDESQKVANRFKKEELVQILSYLTDETPSNADLDSEKEEMVAIAASNKEIIEKHQYISEVNRIMNLRRNRNSQLLVDTLTHTLLDLGFRASEVSDMSITICRKYWREAANKMNHTQAKLLYTAIKQKTL</sequence>
<protein>
    <submittedName>
        <fullName evidence="1">Uncharacterized protein</fullName>
    </submittedName>
</protein>
<dbReference type="Proteomes" id="UP001214971">
    <property type="component" value="Segment"/>
</dbReference>
<dbReference type="EMBL" id="ON366410">
    <property type="protein sequence ID" value="USL89228.1"/>
    <property type="molecule type" value="Genomic_DNA"/>
</dbReference>
<name>A0AAE9LV14_9CAUD</name>
<keyword evidence="2" id="KW-1185">Reference proteome</keyword>
<accession>A0AAE9LV14</accession>
<reference evidence="1" key="1">
    <citation type="submission" date="2022-04" db="EMBL/GenBank/DDBJ databases">
        <authorList>
            <person name="Yang M."/>
            <person name="Tan S."/>
        </authorList>
    </citation>
    <scope>NUCLEOTIDE SEQUENCE</scope>
</reference>
<proteinExistence type="predicted"/>
<organism evidence="1 2">
    <name type="scientific">Bacillus phage vB_BceS_LY1</name>
    <dbReference type="NCBI Taxonomy" id="2950459"/>
    <lineage>
        <taxon>Viruses</taxon>
        <taxon>Duplodnaviria</taxon>
        <taxon>Heunggongvirae</taxon>
        <taxon>Uroviricota</taxon>
        <taxon>Caudoviricetes</taxon>
        <taxon>Gutmannvirinae</taxon>
        <taxon>Layangavirus</taxon>
        <taxon>Layangavirus LY1</taxon>
    </lineage>
</organism>
<evidence type="ECO:0000313" key="2">
    <source>
        <dbReference type="Proteomes" id="UP001214971"/>
    </source>
</evidence>
<evidence type="ECO:0000313" key="1">
    <source>
        <dbReference type="EMBL" id="USL89228.1"/>
    </source>
</evidence>